<evidence type="ECO:0000313" key="1">
    <source>
        <dbReference type="EMBL" id="GID65335.1"/>
    </source>
</evidence>
<dbReference type="InterPro" id="IPR047722">
    <property type="entry name" value="STM4015-like"/>
</dbReference>
<comment type="caution">
    <text evidence="1">The sequence shown here is derived from an EMBL/GenBank/DDBJ whole genome shotgun (WGS) entry which is preliminary data.</text>
</comment>
<dbReference type="SUPFAM" id="SSF52047">
    <property type="entry name" value="RNI-like"/>
    <property type="match status" value="1"/>
</dbReference>
<proteinExistence type="predicted"/>
<evidence type="ECO:0008006" key="3">
    <source>
        <dbReference type="Google" id="ProtNLM"/>
    </source>
</evidence>
<sequence>MSIDDALRTFAGLPVVSWEDGAGGDPASVAWRINNYYGTERFPALFEELMEQTGPGGPVALIVQDWGASHRDPFPAGVLAGNADRLGNLRALFIGEMSSEECEVSWIRHGDITPLLTAFPRLEHLWVRGADGLELTPIRHESLRELVFQSAGLPAGVVRAIGAAALPALESLELWLGVGRHGGDVTVADLAPILAGRSLPALTRLGLRNAEIADEIAEAVAAAPVVAGLRVLDLSMGMLSDRGGEALLAGQPLTHLETLDLSHHFLSAELARRLVEELPAVAVDVSDEQVEQQWGGQYTAVTE</sequence>
<dbReference type="Proteomes" id="UP000619479">
    <property type="component" value="Unassembled WGS sequence"/>
</dbReference>
<reference evidence="1" key="1">
    <citation type="submission" date="2021-01" db="EMBL/GenBank/DDBJ databases">
        <title>Whole genome shotgun sequence of Actinoplanes cyaneus NBRC 14990.</title>
        <authorList>
            <person name="Komaki H."/>
            <person name="Tamura T."/>
        </authorList>
    </citation>
    <scope>NUCLEOTIDE SEQUENCE</scope>
    <source>
        <strain evidence="1">NBRC 14990</strain>
    </source>
</reference>
<dbReference type="InterPro" id="IPR032675">
    <property type="entry name" value="LRR_dom_sf"/>
</dbReference>
<gene>
    <name evidence="1" type="ORF">Acy02nite_32160</name>
</gene>
<protein>
    <recommendedName>
        <fullName evidence="3">Leucine-rich repeat domain-containing protein</fullName>
    </recommendedName>
</protein>
<accession>A0A919INP4</accession>
<evidence type="ECO:0000313" key="2">
    <source>
        <dbReference type="Proteomes" id="UP000619479"/>
    </source>
</evidence>
<dbReference type="NCBIfam" id="NF038076">
    <property type="entry name" value="fam_STM4015"/>
    <property type="match status" value="1"/>
</dbReference>
<name>A0A919INP4_9ACTN</name>
<dbReference type="Gene3D" id="3.80.10.10">
    <property type="entry name" value="Ribonuclease Inhibitor"/>
    <property type="match status" value="1"/>
</dbReference>
<keyword evidence="2" id="KW-1185">Reference proteome</keyword>
<dbReference type="AlphaFoldDB" id="A0A919INP4"/>
<organism evidence="1 2">
    <name type="scientific">Actinoplanes cyaneus</name>
    <dbReference type="NCBI Taxonomy" id="52696"/>
    <lineage>
        <taxon>Bacteria</taxon>
        <taxon>Bacillati</taxon>
        <taxon>Actinomycetota</taxon>
        <taxon>Actinomycetes</taxon>
        <taxon>Micromonosporales</taxon>
        <taxon>Micromonosporaceae</taxon>
        <taxon>Actinoplanes</taxon>
    </lineage>
</organism>
<dbReference type="EMBL" id="BOMH01000024">
    <property type="protein sequence ID" value="GID65335.1"/>
    <property type="molecule type" value="Genomic_DNA"/>
</dbReference>
<dbReference type="RefSeq" id="WP_203741299.1">
    <property type="nucleotide sequence ID" value="NZ_BAAAUC010000018.1"/>
</dbReference>